<proteinExistence type="predicted"/>
<feature type="region of interest" description="Disordered" evidence="1">
    <location>
        <begin position="1"/>
        <end position="35"/>
    </location>
</feature>
<feature type="compositionally biased region" description="Basic and acidic residues" evidence="1">
    <location>
        <begin position="1"/>
        <end position="25"/>
    </location>
</feature>
<gene>
    <name evidence="2" type="ORF">SAMN06265376_104454</name>
</gene>
<protein>
    <submittedName>
        <fullName evidence="2">Uncharacterized protein</fullName>
    </submittedName>
</protein>
<accession>A0A239AHV5</accession>
<feature type="compositionally biased region" description="Polar residues" evidence="1">
    <location>
        <begin position="26"/>
        <end position="35"/>
    </location>
</feature>
<sequence>MNNDQLRKKWGVETSDSNDKSEESASKSPANENKSSIVESSYFNIDTESPFVTSLKVMCRDGHIVYIPYSLQPIIEFIPSKGIYIKTMQKEVFISGRNLVQLIDFLGSQRVTWIKESASSTDTGEEGVFIQSIEIQDANL</sequence>
<evidence type="ECO:0000256" key="1">
    <source>
        <dbReference type="SAM" id="MobiDB-lite"/>
    </source>
</evidence>
<name>A0A239AHV5_9FLAO</name>
<dbReference type="EMBL" id="FZNY01000004">
    <property type="protein sequence ID" value="SNR95227.1"/>
    <property type="molecule type" value="Genomic_DNA"/>
</dbReference>
<evidence type="ECO:0000313" key="2">
    <source>
        <dbReference type="EMBL" id="SNR95227.1"/>
    </source>
</evidence>
<dbReference type="AlphaFoldDB" id="A0A239AHV5"/>
<dbReference type="Proteomes" id="UP000198379">
    <property type="component" value="Unassembled WGS sequence"/>
</dbReference>
<keyword evidence="3" id="KW-1185">Reference proteome</keyword>
<reference evidence="2 3" key="1">
    <citation type="submission" date="2017-06" db="EMBL/GenBank/DDBJ databases">
        <authorList>
            <person name="Kim H.J."/>
            <person name="Triplett B.A."/>
        </authorList>
    </citation>
    <scope>NUCLEOTIDE SEQUENCE [LARGE SCALE GENOMIC DNA]</scope>
    <source>
        <strain evidence="2 3">DSM 25597</strain>
    </source>
</reference>
<evidence type="ECO:0000313" key="3">
    <source>
        <dbReference type="Proteomes" id="UP000198379"/>
    </source>
</evidence>
<organism evidence="2 3">
    <name type="scientific">Dokdonia pacifica</name>
    <dbReference type="NCBI Taxonomy" id="1627892"/>
    <lineage>
        <taxon>Bacteria</taxon>
        <taxon>Pseudomonadati</taxon>
        <taxon>Bacteroidota</taxon>
        <taxon>Flavobacteriia</taxon>
        <taxon>Flavobacteriales</taxon>
        <taxon>Flavobacteriaceae</taxon>
        <taxon>Dokdonia</taxon>
    </lineage>
</organism>